<dbReference type="InterPro" id="IPR050179">
    <property type="entry name" value="Trans_hexapeptide_repeat"/>
</dbReference>
<name>A0A7C0ZEC0_UNCW3</name>
<dbReference type="GO" id="GO:0009085">
    <property type="term" value="P:lysine biosynthetic process"/>
    <property type="evidence" value="ECO:0007669"/>
    <property type="project" value="UniProtKB-KW"/>
</dbReference>
<evidence type="ECO:0000256" key="1">
    <source>
        <dbReference type="ARBA" id="ARBA00022605"/>
    </source>
</evidence>
<evidence type="ECO:0000313" key="6">
    <source>
        <dbReference type="EMBL" id="HDI82941.1"/>
    </source>
</evidence>
<keyword evidence="1" id="KW-0028">Amino-acid biosynthesis</keyword>
<dbReference type="Pfam" id="PF14602">
    <property type="entry name" value="Hexapep_2"/>
    <property type="match status" value="1"/>
</dbReference>
<dbReference type="GO" id="GO:0019877">
    <property type="term" value="P:diaminopimelate biosynthetic process"/>
    <property type="evidence" value="ECO:0007669"/>
    <property type="project" value="UniProtKB-KW"/>
</dbReference>
<dbReference type="InterPro" id="IPR001451">
    <property type="entry name" value="Hexapep"/>
</dbReference>
<keyword evidence="2" id="KW-0808">Transferase</keyword>
<dbReference type="PANTHER" id="PTHR43300">
    <property type="entry name" value="ACETYLTRANSFERASE"/>
    <property type="match status" value="1"/>
</dbReference>
<dbReference type="PANTHER" id="PTHR43300:SF10">
    <property type="entry name" value="2,3,4,5-TETRAHYDROPYRIDINE-2,6-DICARBOXYLATE N-ACETYLTRANSFERASE"/>
    <property type="match status" value="1"/>
</dbReference>
<evidence type="ECO:0000256" key="4">
    <source>
        <dbReference type="ARBA" id="ARBA00022915"/>
    </source>
</evidence>
<evidence type="ECO:0000256" key="2">
    <source>
        <dbReference type="ARBA" id="ARBA00022679"/>
    </source>
</evidence>
<dbReference type="AlphaFoldDB" id="A0A7C0ZEC0"/>
<dbReference type="Pfam" id="PF00132">
    <property type="entry name" value="Hexapep"/>
    <property type="match status" value="1"/>
</dbReference>
<reference evidence="6" key="1">
    <citation type="journal article" date="2020" name="mSystems">
        <title>Genome- and Community-Level Interaction Insights into Carbon Utilization and Element Cycling Functions of Hydrothermarchaeota in Hydrothermal Sediment.</title>
        <authorList>
            <person name="Zhou Z."/>
            <person name="Liu Y."/>
            <person name="Xu W."/>
            <person name="Pan J."/>
            <person name="Luo Z.H."/>
            <person name="Li M."/>
        </authorList>
    </citation>
    <scope>NUCLEOTIDE SEQUENCE [LARGE SCALE GENOMIC DNA]</scope>
    <source>
        <strain evidence="6">HyVt-102</strain>
    </source>
</reference>
<dbReference type="EMBL" id="DQWE01000190">
    <property type="protein sequence ID" value="HDI82941.1"/>
    <property type="molecule type" value="Genomic_DNA"/>
</dbReference>
<dbReference type="CDD" id="cd03358">
    <property type="entry name" value="LbH_WxcM_N_like"/>
    <property type="match status" value="1"/>
</dbReference>
<keyword evidence="3" id="KW-0677">Repeat</keyword>
<dbReference type="Proteomes" id="UP000885847">
    <property type="component" value="Unassembled WGS sequence"/>
</dbReference>
<keyword evidence="4" id="KW-0220">Diaminopimelate biosynthesis</keyword>
<protein>
    <submittedName>
        <fullName evidence="6">N-acetyltransferase</fullName>
    </submittedName>
</protein>
<comment type="caution">
    <text evidence="6">The sequence shown here is derived from an EMBL/GenBank/DDBJ whole genome shotgun (WGS) entry which is preliminary data.</text>
</comment>
<proteinExistence type="predicted"/>
<sequence>MGYVLIRGEKKEIPDNTPVDILIPEYNIIVKDTVFGDGVVIWSNVNIYGAEIGAETKIGAFVEIRKGVKIGKKVKIEPLVFIPEGVTIEDCVFLGPNVVFTNDLFPRSCKEDGSLIDEYEIVPTLVKRGAAIGASSVIKCGITIGENALIGLGSVVVDDIPPGTLVYGEKARVRRAL</sequence>
<dbReference type="PROSITE" id="PS00101">
    <property type="entry name" value="HEXAPEP_TRANSFERASES"/>
    <property type="match status" value="2"/>
</dbReference>
<accession>A0A7C0ZEC0</accession>
<dbReference type="InterPro" id="IPR018357">
    <property type="entry name" value="Hexapep_transf_CS"/>
</dbReference>
<dbReference type="Gene3D" id="2.160.10.10">
    <property type="entry name" value="Hexapeptide repeat proteins"/>
    <property type="match status" value="1"/>
</dbReference>
<evidence type="ECO:0000256" key="5">
    <source>
        <dbReference type="ARBA" id="ARBA00023154"/>
    </source>
</evidence>
<keyword evidence="5" id="KW-0457">Lysine biosynthesis</keyword>
<dbReference type="GO" id="GO:0016740">
    <property type="term" value="F:transferase activity"/>
    <property type="evidence" value="ECO:0007669"/>
    <property type="project" value="UniProtKB-KW"/>
</dbReference>
<organism evidence="6">
    <name type="scientific">candidate division WOR-3 bacterium</name>
    <dbReference type="NCBI Taxonomy" id="2052148"/>
    <lineage>
        <taxon>Bacteria</taxon>
        <taxon>Bacteria division WOR-3</taxon>
    </lineage>
</organism>
<dbReference type="InterPro" id="IPR011004">
    <property type="entry name" value="Trimer_LpxA-like_sf"/>
</dbReference>
<dbReference type="SUPFAM" id="SSF51161">
    <property type="entry name" value="Trimeric LpxA-like enzymes"/>
    <property type="match status" value="1"/>
</dbReference>
<evidence type="ECO:0000256" key="3">
    <source>
        <dbReference type="ARBA" id="ARBA00022737"/>
    </source>
</evidence>
<gene>
    <name evidence="6" type="ORF">ENF18_04015</name>
</gene>